<proteinExistence type="inferred from homology"/>
<feature type="domain" description="Heme-copper oxidase subunit III family profile" evidence="10">
    <location>
        <begin position="1"/>
        <end position="168"/>
    </location>
</feature>
<name>A0A368HFH1_9GAMM</name>
<evidence type="ECO:0000313" key="12">
    <source>
        <dbReference type="Proteomes" id="UP000253250"/>
    </source>
</evidence>
<feature type="transmembrane region" description="Helical" evidence="8">
    <location>
        <begin position="147"/>
        <end position="169"/>
    </location>
</feature>
<feature type="chain" id="PRO_5016761825" evidence="9">
    <location>
        <begin position="20"/>
        <end position="172"/>
    </location>
</feature>
<dbReference type="GO" id="GO:0019646">
    <property type="term" value="P:aerobic electron transport chain"/>
    <property type="evidence" value="ECO:0007669"/>
    <property type="project" value="InterPro"/>
</dbReference>
<feature type="transmembrane region" description="Helical" evidence="8">
    <location>
        <begin position="62"/>
        <end position="80"/>
    </location>
</feature>
<protein>
    <submittedName>
        <fullName evidence="11">Cytochrome O ubiquinol oxidase</fullName>
    </submittedName>
</protein>
<dbReference type="InterPro" id="IPR035973">
    <property type="entry name" value="Cyt_c_oxidase_su3-like_sf"/>
</dbReference>
<dbReference type="PROSITE" id="PS50253">
    <property type="entry name" value="COX3"/>
    <property type="match status" value="1"/>
</dbReference>
<dbReference type="InterPro" id="IPR013833">
    <property type="entry name" value="Cyt_c_oxidase_su3_a-hlx"/>
</dbReference>
<reference evidence="11 12" key="1">
    <citation type="submission" date="2018-02" db="EMBL/GenBank/DDBJ databases">
        <title>Insights into the biology of acidophilic members of the Acidiferrobacteraceae family derived from comparative genomic analyses.</title>
        <authorList>
            <person name="Issotta F."/>
            <person name="Thyssen C."/>
            <person name="Mena C."/>
            <person name="Moya A."/>
            <person name="Bellenberg S."/>
            <person name="Sproer C."/>
            <person name="Covarrubias P.C."/>
            <person name="Sand W."/>
            <person name="Quatrini R."/>
            <person name="Vera M."/>
        </authorList>
    </citation>
    <scope>NUCLEOTIDE SEQUENCE [LARGE SCALE GENOMIC DNA]</scope>
    <source>
        <strain evidence="12">m-1</strain>
    </source>
</reference>
<evidence type="ECO:0000256" key="6">
    <source>
        <dbReference type="ARBA" id="ARBA00023136"/>
    </source>
</evidence>
<feature type="transmembrane region" description="Helical" evidence="8">
    <location>
        <begin position="35"/>
        <end position="55"/>
    </location>
</feature>
<keyword evidence="12" id="KW-1185">Reference proteome</keyword>
<dbReference type="AlphaFoldDB" id="A0A368HFH1"/>
<keyword evidence="6 8" id="KW-0472">Membrane</keyword>
<organism evidence="11 12">
    <name type="scientific">Acidiferrobacter thiooxydans</name>
    <dbReference type="NCBI Taxonomy" id="163359"/>
    <lineage>
        <taxon>Bacteria</taxon>
        <taxon>Pseudomonadati</taxon>
        <taxon>Pseudomonadota</taxon>
        <taxon>Gammaproteobacteria</taxon>
        <taxon>Acidiferrobacterales</taxon>
        <taxon>Acidiferrobacteraceae</taxon>
        <taxon>Acidiferrobacter</taxon>
    </lineage>
</organism>
<evidence type="ECO:0000256" key="7">
    <source>
        <dbReference type="RuleBase" id="RU003376"/>
    </source>
</evidence>
<dbReference type="PANTHER" id="PTHR11403:SF2">
    <property type="entry name" value="CYTOCHROME BO(3) UBIQUINOL OXIDASE SUBUNIT 3"/>
    <property type="match status" value="1"/>
</dbReference>
<comment type="caution">
    <text evidence="11">The sequence shown here is derived from an EMBL/GenBank/DDBJ whole genome shotgun (WGS) entry which is preliminary data.</text>
</comment>
<dbReference type="GO" id="GO:0004129">
    <property type="term" value="F:cytochrome-c oxidase activity"/>
    <property type="evidence" value="ECO:0007669"/>
    <property type="project" value="InterPro"/>
</dbReference>
<gene>
    <name evidence="11" type="ORF">C4900_10890</name>
</gene>
<dbReference type="OrthoDB" id="9810850at2"/>
<evidence type="ECO:0000256" key="8">
    <source>
        <dbReference type="SAM" id="Phobius"/>
    </source>
</evidence>
<keyword evidence="3" id="KW-1003">Cell membrane</keyword>
<feature type="signal peptide" evidence="9">
    <location>
        <begin position="1"/>
        <end position="19"/>
    </location>
</feature>
<comment type="subcellular location">
    <subcellularLocation>
        <location evidence="1 7">Cell membrane</location>
        <topology evidence="1 7">Multi-pass membrane protein</topology>
    </subcellularLocation>
</comment>
<evidence type="ECO:0000256" key="4">
    <source>
        <dbReference type="ARBA" id="ARBA00022692"/>
    </source>
</evidence>
<dbReference type="Gene3D" id="1.20.120.80">
    <property type="entry name" value="Cytochrome c oxidase, subunit III, four-helix bundle"/>
    <property type="match status" value="1"/>
</dbReference>
<evidence type="ECO:0000259" key="10">
    <source>
        <dbReference type="PROSITE" id="PS50253"/>
    </source>
</evidence>
<accession>A0A368HFH1</accession>
<dbReference type="GO" id="GO:0005886">
    <property type="term" value="C:plasma membrane"/>
    <property type="evidence" value="ECO:0007669"/>
    <property type="project" value="UniProtKB-SubCell"/>
</dbReference>
<keyword evidence="9" id="KW-0732">Signal</keyword>
<evidence type="ECO:0000313" key="11">
    <source>
        <dbReference type="EMBL" id="RCN57183.1"/>
    </source>
</evidence>
<dbReference type="Proteomes" id="UP000253250">
    <property type="component" value="Unassembled WGS sequence"/>
</dbReference>
<feature type="transmembrane region" description="Helical" evidence="8">
    <location>
        <begin position="100"/>
        <end position="127"/>
    </location>
</feature>
<dbReference type="InterPro" id="IPR000298">
    <property type="entry name" value="Cyt_c_oxidase-like_su3"/>
</dbReference>
<evidence type="ECO:0000256" key="9">
    <source>
        <dbReference type="SAM" id="SignalP"/>
    </source>
</evidence>
<keyword evidence="4 7" id="KW-0812">Transmembrane</keyword>
<evidence type="ECO:0000256" key="2">
    <source>
        <dbReference type="ARBA" id="ARBA00010581"/>
    </source>
</evidence>
<comment type="similarity">
    <text evidence="2 7">Belongs to the cytochrome c oxidase subunit 3 family.</text>
</comment>
<dbReference type="Pfam" id="PF00510">
    <property type="entry name" value="COX3"/>
    <property type="match status" value="1"/>
</dbReference>
<dbReference type="SUPFAM" id="SSF81452">
    <property type="entry name" value="Cytochrome c oxidase subunit III-like"/>
    <property type="match status" value="1"/>
</dbReference>
<dbReference type="PANTHER" id="PTHR11403">
    <property type="entry name" value="CYTOCHROME C OXIDASE SUBUNIT III"/>
    <property type="match status" value="1"/>
</dbReference>
<keyword evidence="5 8" id="KW-1133">Transmembrane helix</keyword>
<dbReference type="EMBL" id="PSYR01000002">
    <property type="protein sequence ID" value="RCN57183.1"/>
    <property type="molecule type" value="Genomic_DNA"/>
</dbReference>
<evidence type="ECO:0000256" key="3">
    <source>
        <dbReference type="ARBA" id="ARBA00022475"/>
    </source>
</evidence>
<evidence type="ECO:0000256" key="5">
    <source>
        <dbReference type="ARBA" id="ARBA00022989"/>
    </source>
</evidence>
<evidence type="ECO:0000256" key="1">
    <source>
        <dbReference type="ARBA" id="ARBA00004651"/>
    </source>
</evidence>
<dbReference type="InterPro" id="IPR024791">
    <property type="entry name" value="Cyt_c/ubiquinol_Oxase_su3"/>
</dbReference>
<sequence length="172" mass="18795">MIVSSLFASYLVLNHRVNAAAGPTAGTVTHPVVAFFETVLLFSAILAYGFAMVGLKRGDKNTVLSGLAGAIVLGAGFLVVEGVDFAGLALHGMVPERSGFLSAFYTLVLYHGAHLVFAILWTAVMMVQVVREGFTQNVVYRLLNLKLFWFFQGFLWIYVFSFVYLTGALHVH</sequence>